<dbReference type="Proteomes" id="UP000009049">
    <property type="component" value="Chromosome"/>
</dbReference>
<dbReference type="PANTHER" id="PTHR30292:SF0">
    <property type="entry name" value="5-OXOPROLINASE SUBUNIT A"/>
    <property type="match status" value="1"/>
</dbReference>
<dbReference type="OrthoDB" id="9773478at2"/>
<dbReference type="NCBIfam" id="NF003816">
    <property type="entry name" value="PRK05406.1-5"/>
    <property type="match status" value="1"/>
</dbReference>
<organism evidence="1 2">
    <name type="scientific">Robiginitalea biformata (strain ATCC BAA-864 / DSM 15991 / KCTC 12146 / HTCC2501)</name>
    <dbReference type="NCBI Taxonomy" id="313596"/>
    <lineage>
        <taxon>Bacteria</taxon>
        <taxon>Pseudomonadati</taxon>
        <taxon>Bacteroidota</taxon>
        <taxon>Flavobacteriia</taxon>
        <taxon>Flavobacteriales</taxon>
        <taxon>Flavobacteriaceae</taxon>
        <taxon>Robiginitalea</taxon>
    </lineage>
</organism>
<name>A4CKX7_ROBBH</name>
<dbReference type="Gene3D" id="3.20.20.370">
    <property type="entry name" value="Glycoside hydrolase/deacetylase"/>
    <property type="match status" value="1"/>
</dbReference>
<gene>
    <name evidence="1" type="ordered locus">RB2501_14399</name>
</gene>
<keyword evidence="2" id="KW-1185">Reference proteome</keyword>
<dbReference type="PANTHER" id="PTHR30292">
    <property type="entry name" value="UNCHARACTERIZED PROTEIN YBGL-RELATED"/>
    <property type="match status" value="1"/>
</dbReference>
<dbReference type="STRING" id="313596.RB2501_14399"/>
<evidence type="ECO:0008006" key="3">
    <source>
        <dbReference type="Google" id="ProtNLM"/>
    </source>
</evidence>
<sequence>MTMPNFEIDLNCDVGEGVGNEQELFPHISSCNIACGGHAGNRESMKEIVTLAGKAGVRAGAHPSYPDRENFGRKHMQLTARELEESLLEQLQLLDEVAAAAGVPLHHIKAHGALYNDLAANPALAREYLRILTPYRESRVLFVPAGSDLMRRALSLGYRVWGEAFADRAYNADGSLVARSEPGAVLTEPSRVFRQVRDLVLRGRATTPEGREIKLSPDTICIHGDTPGALEILMYLSLELPKESIRLLS</sequence>
<dbReference type="CDD" id="cd10801">
    <property type="entry name" value="LamB_YcsF_like_1"/>
    <property type="match status" value="1"/>
</dbReference>
<reference evidence="1 2" key="1">
    <citation type="journal article" date="2009" name="J. Bacteriol.">
        <title>Complete genome sequence of Robiginitalea biformata HTCC2501.</title>
        <authorList>
            <person name="Oh H.M."/>
            <person name="Giovannoni S.J."/>
            <person name="Lee K."/>
            <person name="Ferriera S."/>
            <person name="Johnson J."/>
            <person name="Cho J.C."/>
        </authorList>
    </citation>
    <scope>NUCLEOTIDE SEQUENCE [LARGE SCALE GENOMIC DNA]</scope>
    <source>
        <strain evidence="2">ATCC BAA-864 / HTCC2501 / KCTC 12146</strain>
    </source>
</reference>
<dbReference type="SUPFAM" id="SSF88713">
    <property type="entry name" value="Glycoside hydrolase/deacetylase"/>
    <property type="match status" value="1"/>
</dbReference>
<protein>
    <recommendedName>
        <fullName evidence="3">LamB/YcsF family protein</fullName>
    </recommendedName>
</protein>
<accession>A4CKX7</accession>
<dbReference type="Pfam" id="PF03746">
    <property type="entry name" value="LamB_YcsF"/>
    <property type="match status" value="1"/>
</dbReference>
<dbReference type="HOGENOM" id="CLU_069535_0_0_10"/>
<evidence type="ECO:0000313" key="1">
    <source>
        <dbReference type="EMBL" id="EAR15526.1"/>
    </source>
</evidence>
<dbReference type="AlphaFoldDB" id="A4CKX7"/>
<dbReference type="GO" id="GO:0005975">
    <property type="term" value="P:carbohydrate metabolic process"/>
    <property type="evidence" value="ECO:0007669"/>
    <property type="project" value="InterPro"/>
</dbReference>
<dbReference type="EMBL" id="CP001712">
    <property type="protein sequence ID" value="EAR15526.1"/>
    <property type="molecule type" value="Genomic_DNA"/>
</dbReference>
<dbReference type="KEGG" id="rbi:RB2501_14399"/>
<dbReference type="InterPro" id="IPR011330">
    <property type="entry name" value="Glyco_hydro/deAcase_b/a-brl"/>
</dbReference>
<proteinExistence type="predicted"/>
<dbReference type="NCBIfam" id="NF003814">
    <property type="entry name" value="PRK05406.1-3"/>
    <property type="match status" value="1"/>
</dbReference>
<dbReference type="eggNOG" id="COG1540">
    <property type="taxonomic scope" value="Bacteria"/>
</dbReference>
<dbReference type="InterPro" id="IPR005501">
    <property type="entry name" value="LamB/YcsF/PxpA-like"/>
</dbReference>
<evidence type="ECO:0000313" key="2">
    <source>
        <dbReference type="Proteomes" id="UP000009049"/>
    </source>
</evidence>